<evidence type="ECO:0000313" key="3">
    <source>
        <dbReference type="EMBL" id="EZA49487.1"/>
    </source>
</evidence>
<reference evidence="3 4" key="1">
    <citation type="journal article" date="2014" name="Curr. Biol.">
        <title>The genome of the clonal raider ant Cerapachys biroi.</title>
        <authorList>
            <person name="Oxley P.R."/>
            <person name="Ji L."/>
            <person name="Fetter-Pruneda I."/>
            <person name="McKenzie S.K."/>
            <person name="Li C."/>
            <person name="Hu H."/>
            <person name="Zhang G."/>
            <person name="Kronauer D.J."/>
        </authorList>
    </citation>
    <scope>NUCLEOTIDE SEQUENCE [LARGE SCALE GENOMIC DNA]</scope>
</reference>
<sequence>MEKKTGAIVKLSKGERDRYRSEGNIADMLKRKRELLKEGSGGEEDEVFKERKKTPRSPGDRKEGGENIGEQIREVIREEFKFLLEKANDRIVEQVKRLTEEVESMREEIREQERKGREERMELRARVEGLERKMEEMELGIREGRGKKEFAEGVKKGWEKKMGDLERRIEWKDREERRKNVIIRGEKGEESILVKLKNEEQKREMMKKKKELKGRKVRVMEDWTWMERKMRWRLEEIAREEERKGKRVWIGYGRIRIEEQWWKWDECEEVLKDEKGRIREKMQGEERGERRKEGN</sequence>
<feature type="coiled-coil region" evidence="1">
    <location>
        <begin position="88"/>
        <end position="140"/>
    </location>
</feature>
<evidence type="ECO:0000256" key="1">
    <source>
        <dbReference type="SAM" id="Coils"/>
    </source>
</evidence>
<proteinExistence type="predicted"/>
<dbReference type="EMBL" id="KK107512">
    <property type="protein sequence ID" value="EZA49487.1"/>
    <property type="molecule type" value="Genomic_DNA"/>
</dbReference>
<keyword evidence="1" id="KW-0175">Coiled coil</keyword>
<feature type="compositionally biased region" description="Basic and acidic residues" evidence="2">
    <location>
        <begin position="58"/>
        <end position="69"/>
    </location>
</feature>
<dbReference type="OMA" id="WDECEEV"/>
<protein>
    <submittedName>
        <fullName evidence="3">Uncharacterized protein</fullName>
    </submittedName>
</protein>
<organism evidence="3 4">
    <name type="scientific">Ooceraea biroi</name>
    <name type="common">Clonal raider ant</name>
    <name type="synonym">Cerapachys biroi</name>
    <dbReference type="NCBI Taxonomy" id="2015173"/>
    <lineage>
        <taxon>Eukaryota</taxon>
        <taxon>Metazoa</taxon>
        <taxon>Ecdysozoa</taxon>
        <taxon>Arthropoda</taxon>
        <taxon>Hexapoda</taxon>
        <taxon>Insecta</taxon>
        <taxon>Pterygota</taxon>
        <taxon>Neoptera</taxon>
        <taxon>Endopterygota</taxon>
        <taxon>Hymenoptera</taxon>
        <taxon>Apocrita</taxon>
        <taxon>Aculeata</taxon>
        <taxon>Formicoidea</taxon>
        <taxon>Formicidae</taxon>
        <taxon>Dorylinae</taxon>
        <taxon>Ooceraea</taxon>
    </lineage>
</organism>
<dbReference type="OrthoDB" id="7555035at2759"/>
<keyword evidence="4" id="KW-1185">Reference proteome</keyword>
<evidence type="ECO:0000256" key="2">
    <source>
        <dbReference type="SAM" id="MobiDB-lite"/>
    </source>
</evidence>
<feature type="region of interest" description="Disordered" evidence="2">
    <location>
        <begin position="1"/>
        <end position="69"/>
    </location>
</feature>
<evidence type="ECO:0000313" key="4">
    <source>
        <dbReference type="Proteomes" id="UP000053097"/>
    </source>
</evidence>
<name>A0A026W0C6_OOCBI</name>
<gene>
    <name evidence="3" type="ORF">X777_12281</name>
</gene>
<dbReference type="Proteomes" id="UP000053097">
    <property type="component" value="Unassembled WGS sequence"/>
</dbReference>
<feature type="compositionally biased region" description="Basic and acidic residues" evidence="2">
    <location>
        <begin position="12"/>
        <end position="21"/>
    </location>
</feature>
<accession>A0A026W0C6</accession>
<dbReference type="AlphaFoldDB" id="A0A026W0C6"/>